<dbReference type="AlphaFoldDB" id="A0AAU8FKN2"/>
<proteinExistence type="predicted"/>
<accession>A0AAU8FKN2</accession>
<gene>
    <name evidence="1" type="ORF">ABV298_31605</name>
</gene>
<dbReference type="RefSeq" id="WP_353720096.1">
    <property type="nucleotide sequence ID" value="NZ_CP159289.1"/>
</dbReference>
<sequence length="215" mass="24938">MENLGINPSQSYNAEVAQALQEILVFFQPGDLEYLRVDLWHWLKAVTGEKPFLFRGEPSTVISLWKQLTKMIDTGRLILDTTGRHDDKKQRNSFPAFSEEQIASDFQYMREIKLLTAKYNGTIRRLTLAESERPVFFIKRFFETYSQDDWNQILEDWVEYGLSKMSICEATGECNEVHQYELLEALAEAFSLILKAEYEVGDKGESQEVAFDVNP</sequence>
<name>A0AAU8FKN2_9BACT</name>
<dbReference type="EMBL" id="CP159289">
    <property type="protein sequence ID" value="XCH24782.1"/>
    <property type="molecule type" value="Genomic_DNA"/>
</dbReference>
<protein>
    <submittedName>
        <fullName evidence="1">Uncharacterized protein</fullName>
    </submittedName>
</protein>
<organism evidence="1">
    <name type="scientific">Dyadobacter sp. 676</name>
    <dbReference type="NCBI Taxonomy" id="3088362"/>
    <lineage>
        <taxon>Bacteria</taxon>
        <taxon>Pseudomonadati</taxon>
        <taxon>Bacteroidota</taxon>
        <taxon>Cytophagia</taxon>
        <taxon>Cytophagales</taxon>
        <taxon>Spirosomataceae</taxon>
        <taxon>Dyadobacter</taxon>
    </lineage>
</organism>
<evidence type="ECO:0000313" key="1">
    <source>
        <dbReference type="EMBL" id="XCH24782.1"/>
    </source>
</evidence>
<reference evidence="1" key="1">
    <citation type="submission" date="2024-06" db="EMBL/GenBank/DDBJ databases">
        <title>Sequencing and assembly of the genome of Dyadobacter sp. strain 676, a symbiont of Cyamopsis tetragonoloba.</title>
        <authorList>
            <person name="Guro P."/>
            <person name="Sazanova A."/>
            <person name="Kuznetsova I."/>
            <person name="Belimov A."/>
            <person name="Safronova V."/>
        </authorList>
    </citation>
    <scope>NUCLEOTIDE SEQUENCE</scope>
    <source>
        <strain evidence="1">676</strain>
    </source>
</reference>